<name>A0A8K0XLD6_9AGAR</name>
<protein>
    <submittedName>
        <fullName evidence="1">Uncharacterized protein</fullName>
    </submittedName>
</protein>
<proteinExistence type="predicted"/>
<dbReference type="EMBL" id="JAEVFJ010000045">
    <property type="protein sequence ID" value="KAH8084861.1"/>
    <property type="molecule type" value="Genomic_DNA"/>
</dbReference>
<dbReference type="Proteomes" id="UP000813824">
    <property type="component" value="Unassembled WGS sequence"/>
</dbReference>
<reference evidence="1" key="1">
    <citation type="journal article" date="2021" name="New Phytol.">
        <title>Evolutionary innovations through gain and loss of genes in the ectomycorrhizal Boletales.</title>
        <authorList>
            <person name="Wu G."/>
            <person name="Miyauchi S."/>
            <person name="Morin E."/>
            <person name="Kuo A."/>
            <person name="Drula E."/>
            <person name="Varga T."/>
            <person name="Kohler A."/>
            <person name="Feng B."/>
            <person name="Cao Y."/>
            <person name="Lipzen A."/>
            <person name="Daum C."/>
            <person name="Hundley H."/>
            <person name="Pangilinan J."/>
            <person name="Johnson J."/>
            <person name="Barry K."/>
            <person name="LaButti K."/>
            <person name="Ng V."/>
            <person name="Ahrendt S."/>
            <person name="Min B."/>
            <person name="Choi I.G."/>
            <person name="Park H."/>
            <person name="Plett J.M."/>
            <person name="Magnuson J."/>
            <person name="Spatafora J.W."/>
            <person name="Nagy L.G."/>
            <person name="Henrissat B."/>
            <person name="Grigoriev I.V."/>
            <person name="Yang Z.L."/>
            <person name="Xu J."/>
            <person name="Martin F.M."/>
        </authorList>
    </citation>
    <scope>NUCLEOTIDE SEQUENCE</scope>
    <source>
        <strain evidence="1">KKN 215</strain>
    </source>
</reference>
<dbReference type="AlphaFoldDB" id="A0A8K0XLD6"/>
<organism evidence="1 2">
    <name type="scientific">Cristinia sonorae</name>
    <dbReference type="NCBI Taxonomy" id="1940300"/>
    <lineage>
        <taxon>Eukaryota</taxon>
        <taxon>Fungi</taxon>
        <taxon>Dikarya</taxon>
        <taxon>Basidiomycota</taxon>
        <taxon>Agaricomycotina</taxon>
        <taxon>Agaricomycetes</taxon>
        <taxon>Agaricomycetidae</taxon>
        <taxon>Agaricales</taxon>
        <taxon>Pleurotineae</taxon>
        <taxon>Stephanosporaceae</taxon>
        <taxon>Cristinia</taxon>
    </lineage>
</organism>
<evidence type="ECO:0000313" key="1">
    <source>
        <dbReference type="EMBL" id="KAH8084861.1"/>
    </source>
</evidence>
<keyword evidence="2" id="KW-1185">Reference proteome</keyword>
<sequence>MITTPNCLGRGGTVIERRSIFYLKNPLCSGDQQLPRHRPQSNEVSFHLFAMSGTALDLQSVGVGSFWEKVVDSNANLKAVVKAAASDTLQIAAADAKLYLNTVGWYGTADVAPWIVGALNVPGINWPCVYGSGSFKISFDSFKFDLSLNDSYGYNIFSVTKQIQVPTPFVGLSANGSWTARSEN</sequence>
<gene>
    <name evidence="1" type="ORF">BXZ70DRAFT_563353</name>
</gene>
<comment type="caution">
    <text evidence="1">The sequence shown here is derived from an EMBL/GenBank/DDBJ whole genome shotgun (WGS) entry which is preliminary data.</text>
</comment>
<accession>A0A8K0XLD6</accession>
<evidence type="ECO:0000313" key="2">
    <source>
        <dbReference type="Proteomes" id="UP000813824"/>
    </source>
</evidence>